<organism evidence="1">
    <name type="scientific">Arundo donax</name>
    <name type="common">Giant reed</name>
    <name type="synonym">Donax arundinaceus</name>
    <dbReference type="NCBI Taxonomy" id="35708"/>
    <lineage>
        <taxon>Eukaryota</taxon>
        <taxon>Viridiplantae</taxon>
        <taxon>Streptophyta</taxon>
        <taxon>Embryophyta</taxon>
        <taxon>Tracheophyta</taxon>
        <taxon>Spermatophyta</taxon>
        <taxon>Magnoliopsida</taxon>
        <taxon>Liliopsida</taxon>
        <taxon>Poales</taxon>
        <taxon>Poaceae</taxon>
        <taxon>PACMAD clade</taxon>
        <taxon>Arundinoideae</taxon>
        <taxon>Arundineae</taxon>
        <taxon>Arundo</taxon>
    </lineage>
</organism>
<evidence type="ECO:0000313" key="1">
    <source>
        <dbReference type="EMBL" id="JAD25915.1"/>
    </source>
</evidence>
<proteinExistence type="predicted"/>
<name>A0A0A8YKL8_ARUDO</name>
<sequence>MLYALCKQSVTPDSETLCNDTIMFLMLSRYWLLGSLSCYYNSNT</sequence>
<dbReference type="EMBL" id="GBRH01271980">
    <property type="protein sequence ID" value="JAD25915.1"/>
    <property type="molecule type" value="Transcribed_RNA"/>
</dbReference>
<protein>
    <submittedName>
        <fullName evidence="1">Uncharacterized protein</fullName>
    </submittedName>
</protein>
<reference evidence="1" key="1">
    <citation type="submission" date="2014-09" db="EMBL/GenBank/DDBJ databases">
        <authorList>
            <person name="Magalhaes I.L.F."/>
            <person name="Oliveira U."/>
            <person name="Santos F.R."/>
            <person name="Vidigal T.H.D.A."/>
            <person name="Brescovit A.D."/>
            <person name="Santos A.J."/>
        </authorList>
    </citation>
    <scope>NUCLEOTIDE SEQUENCE</scope>
    <source>
        <tissue evidence="1">Shoot tissue taken approximately 20 cm above the soil surface</tissue>
    </source>
</reference>
<reference evidence="1" key="2">
    <citation type="journal article" date="2015" name="Data Brief">
        <title>Shoot transcriptome of the giant reed, Arundo donax.</title>
        <authorList>
            <person name="Barrero R.A."/>
            <person name="Guerrero F.D."/>
            <person name="Moolhuijzen P."/>
            <person name="Goolsby J.A."/>
            <person name="Tidwell J."/>
            <person name="Bellgard S.E."/>
            <person name="Bellgard M.I."/>
        </authorList>
    </citation>
    <scope>NUCLEOTIDE SEQUENCE</scope>
    <source>
        <tissue evidence="1">Shoot tissue taken approximately 20 cm above the soil surface</tissue>
    </source>
</reference>
<accession>A0A0A8YKL8</accession>
<dbReference type="AlphaFoldDB" id="A0A0A8YKL8"/>